<sequence>MTEELAFRVKGEGEPLVMLHGLFGSGDNLGGIIRLLSAEYKTIALDLRGHGRSPHLGTLSYPQMADDVMRFMDKQGIESAYVFGHSMGGKTAMQLAISHPNRVKKLIVGDIAPVAYTPHHTQILAGMQAVAKAAPTDRKEAETLLAEYESEPEVLSFLLTNWRRVSDNTWGWRLDLEAICRDYDNLIAGIEGGEYEGETLFLRGGRSDYIKAEHRDTILRLFPKASVKTVEGTSHWLHAEKPDLIARAIMKFLQL</sequence>
<evidence type="ECO:0000313" key="3">
    <source>
        <dbReference type="EMBL" id="MFC3053076.1"/>
    </source>
</evidence>
<dbReference type="RefSeq" id="WP_194213179.1">
    <property type="nucleotide sequence ID" value="NZ_CP061205.1"/>
</dbReference>
<gene>
    <name evidence="3" type="ORF">ACFOKA_14265</name>
</gene>
<dbReference type="PRINTS" id="PR00111">
    <property type="entry name" value="ABHYDROLASE"/>
</dbReference>
<proteinExistence type="predicted"/>
<dbReference type="InterPro" id="IPR000073">
    <property type="entry name" value="AB_hydrolase_1"/>
</dbReference>
<protein>
    <submittedName>
        <fullName evidence="3">Alpha/beta fold hydrolase</fullName>
    </submittedName>
</protein>
<name>A0ABV7D7I7_9PROT</name>
<feature type="domain" description="AB hydrolase-1" evidence="2">
    <location>
        <begin position="15"/>
        <end position="242"/>
    </location>
</feature>
<accession>A0ABV7D7I7</accession>
<dbReference type="InterPro" id="IPR029058">
    <property type="entry name" value="AB_hydrolase_fold"/>
</dbReference>
<keyword evidence="4" id="KW-1185">Reference proteome</keyword>
<comment type="caution">
    <text evidence="3">The sequence shown here is derived from an EMBL/GenBank/DDBJ whole genome shotgun (WGS) entry which is preliminary data.</text>
</comment>
<dbReference type="PRINTS" id="PR00412">
    <property type="entry name" value="EPOXHYDRLASE"/>
</dbReference>
<dbReference type="Pfam" id="PF00561">
    <property type="entry name" value="Abhydrolase_1"/>
    <property type="match status" value="1"/>
</dbReference>
<evidence type="ECO:0000313" key="4">
    <source>
        <dbReference type="Proteomes" id="UP001595444"/>
    </source>
</evidence>
<dbReference type="InterPro" id="IPR000639">
    <property type="entry name" value="Epox_hydrolase-like"/>
</dbReference>
<dbReference type="PANTHER" id="PTHR46118">
    <property type="entry name" value="PROTEIN ABHD11"/>
    <property type="match status" value="1"/>
</dbReference>
<keyword evidence="1 3" id="KW-0378">Hydrolase</keyword>
<dbReference type="GO" id="GO:0016787">
    <property type="term" value="F:hydrolase activity"/>
    <property type="evidence" value="ECO:0007669"/>
    <property type="project" value="UniProtKB-KW"/>
</dbReference>
<reference evidence="4" key="1">
    <citation type="journal article" date="2019" name="Int. J. Syst. Evol. Microbiol.">
        <title>The Global Catalogue of Microorganisms (GCM) 10K type strain sequencing project: providing services to taxonomists for standard genome sequencing and annotation.</title>
        <authorList>
            <consortium name="The Broad Institute Genomics Platform"/>
            <consortium name="The Broad Institute Genome Sequencing Center for Infectious Disease"/>
            <person name="Wu L."/>
            <person name="Ma J."/>
        </authorList>
    </citation>
    <scope>NUCLEOTIDE SEQUENCE [LARGE SCALE GENOMIC DNA]</scope>
    <source>
        <strain evidence="4">KCTC 62164</strain>
    </source>
</reference>
<evidence type="ECO:0000256" key="1">
    <source>
        <dbReference type="ARBA" id="ARBA00022801"/>
    </source>
</evidence>
<dbReference type="SUPFAM" id="SSF53474">
    <property type="entry name" value="alpha/beta-Hydrolases"/>
    <property type="match status" value="1"/>
</dbReference>
<dbReference type="EMBL" id="JBHRSL010000010">
    <property type="protein sequence ID" value="MFC3053076.1"/>
    <property type="molecule type" value="Genomic_DNA"/>
</dbReference>
<evidence type="ECO:0000259" key="2">
    <source>
        <dbReference type="Pfam" id="PF00561"/>
    </source>
</evidence>
<dbReference type="Proteomes" id="UP001595444">
    <property type="component" value="Unassembled WGS sequence"/>
</dbReference>
<dbReference type="Gene3D" id="3.40.50.1820">
    <property type="entry name" value="alpha/beta hydrolase"/>
    <property type="match status" value="1"/>
</dbReference>
<organism evidence="3 4">
    <name type="scientific">Kordiimonas pumila</name>
    <dbReference type="NCBI Taxonomy" id="2161677"/>
    <lineage>
        <taxon>Bacteria</taxon>
        <taxon>Pseudomonadati</taxon>
        <taxon>Pseudomonadota</taxon>
        <taxon>Alphaproteobacteria</taxon>
        <taxon>Kordiimonadales</taxon>
        <taxon>Kordiimonadaceae</taxon>
        <taxon>Kordiimonas</taxon>
    </lineage>
</organism>
<dbReference type="PANTHER" id="PTHR46118:SF4">
    <property type="entry name" value="PROTEIN ABHD11"/>
    <property type="match status" value="1"/>
</dbReference>